<proteinExistence type="predicted"/>
<keyword evidence="2" id="KW-0732">Signal</keyword>
<feature type="signal peptide" evidence="2">
    <location>
        <begin position="1"/>
        <end position="25"/>
    </location>
</feature>
<evidence type="ECO:0000313" key="4">
    <source>
        <dbReference type="Proteomes" id="UP001164693"/>
    </source>
</evidence>
<feature type="region of interest" description="Disordered" evidence="1">
    <location>
        <begin position="22"/>
        <end position="55"/>
    </location>
</feature>
<feature type="chain" id="PRO_5045897673" description="Sensor domain-containing protein" evidence="2">
    <location>
        <begin position="26"/>
        <end position="230"/>
    </location>
</feature>
<evidence type="ECO:0000256" key="2">
    <source>
        <dbReference type="SAM" id="SignalP"/>
    </source>
</evidence>
<evidence type="ECO:0000313" key="3">
    <source>
        <dbReference type="EMBL" id="WAX56500.1"/>
    </source>
</evidence>
<organism evidence="3 4">
    <name type="scientific">Jatrophihabitans cynanchi</name>
    <dbReference type="NCBI Taxonomy" id="2944128"/>
    <lineage>
        <taxon>Bacteria</taxon>
        <taxon>Bacillati</taxon>
        <taxon>Actinomycetota</taxon>
        <taxon>Actinomycetes</taxon>
        <taxon>Jatrophihabitantales</taxon>
        <taxon>Jatrophihabitantaceae</taxon>
        <taxon>Jatrophihabitans</taxon>
    </lineage>
</organism>
<dbReference type="Proteomes" id="UP001164693">
    <property type="component" value="Chromosome"/>
</dbReference>
<accession>A0ABY7JVB5</accession>
<reference evidence="3" key="1">
    <citation type="submission" date="2022-05" db="EMBL/GenBank/DDBJ databases">
        <title>Jatrophihabitans sp. SB3-54 whole genome sequence.</title>
        <authorList>
            <person name="Suh M.K."/>
            <person name="Eom M.K."/>
            <person name="Kim J.S."/>
            <person name="Kim H.S."/>
            <person name="Do H.E."/>
            <person name="Shin Y.K."/>
            <person name="Lee J.-S."/>
        </authorList>
    </citation>
    <scope>NUCLEOTIDE SEQUENCE</scope>
    <source>
        <strain evidence="3">SB3-54</strain>
    </source>
</reference>
<sequence length="230" mass="23735">MKCRAVAVGAILASGLGLVACSSSGGDPSPSSPVANPPTSVASRQSVVPTVRSTTSVHPRDLKSQLLSVAEVPVGWAVDNSSDKSDDSDAPPCFKHVKSTLHTSDRAEVRFVKGTDLPTLQQSLGYFGSSAAGTYQAGAAVINSCKDISFTNGGHRISGSIGALSFPKLGQQSSAWQFVLSTEGVTFGIDVVLVQKGSELTELIYADIGTPDIDEATLLARKAVAKMPAT</sequence>
<evidence type="ECO:0000256" key="1">
    <source>
        <dbReference type="SAM" id="MobiDB-lite"/>
    </source>
</evidence>
<feature type="compositionally biased region" description="Low complexity" evidence="1">
    <location>
        <begin position="43"/>
        <end position="55"/>
    </location>
</feature>
<gene>
    <name evidence="3" type="ORF">M6B22_18485</name>
</gene>
<keyword evidence="4" id="KW-1185">Reference proteome</keyword>
<dbReference type="RefSeq" id="WP_269443034.1">
    <property type="nucleotide sequence ID" value="NZ_CP097463.1"/>
</dbReference>
<dbReference type="PROSITE" id="PS51257">
    <property type="entry name" value="PROKAR_LIPOPROTEIN"/>
    <property type="match status" value="1"/>
</dbReference>
<evidence type="ECO:0008006" key="5">
    <source>
        <dbReference type="Google" id="ProtNLM"/>
    </source>
</evidence>
<protein>
    <recommendedName>
        <fullName evidence="5">Sensor domain-containing protein</fullName>
    </recommendedName>
</protein>
<dbReference type="EMBL" id="CP097463">
    <property type="protein sequence ID" value="WAX56500.1"/>
    <property type="molecule type" value="Genomic_DNA"/>
</dbReference>
<feature type="compositionally biased region" description="Low complexity" evidence="1">
    <location>
        <begin position="22"/>
        <end position="33"/>
    </location>
</feature>
<name>A0ABY7JVB5_9ACTN</name>